<dbReference type="AlphaFoldDB" id="A0A927F7V4"/>
<comment type="caution">
    <text evidence="2">The sequence shown here is derived from an EMBL/GenBank/DDBJ whole genome shotgun (WGS) entry which is preliminary data.</text>
</comment>
<dbReference type="RefSeq" id="WP_191615979.1">
    <property type="nucleotide sequence ID" value="NZ_JACYFG010000006.1"/>
</dbReference>
<keyword evidence="1" id="KW-0472">Membrane</keyword>
<feature type="transmembrane region" description="Helical" evidence="1">
    <location>
        <begin position="311"/>
        <end position="336"/>
    </location>
</feature>
<feature type="transmembrane region" description="Helical" evidence="1">
    <location>
        <begin position="387"/>
        <end position="408"/>
    </location>
</feature>
<proteinExistence type="predicted"/>
<feature type="transmembrane region" description="Helical" evidence="1">
    <location>
        <begin position="268"/>
        <end position="291"/>
    </location>
</feature>
<keyword evidence="1" id="KW-0812">Transmembrane</keyword>
<evidence type="ECO:0000313" key="2">
    <source>
        <dbReference type="EMBL" id="MBD5778851.1"/>
    </source>
</evidence>
<sequence length="488" mass="53238">MINRIIGIADAYVPSVVAKEIRQGLNGWGFLAQFYGVHAVLAFLTLAQMAVLTQGHEGNFLIERGVFWFMMGAYFLFLVPLMSINAVSSEKQGGTIELIRMTGLGARGVVWGKWAYQALFVLIVGVSVYPYIVLYHFVSGSDVVGESLMLLFLVIGSLVVLGISVGASGYGTNHFKSLVFVAVLLTLFFGGVGIYNNMIRRGTQLLGGEGLLLLLGVGGVLMVFMLEVGAARVGSRVDGHSFVIRLLGLLLLLVPLGLIGLDIFPEFCLAASFVVIIVVPWFALMEAPVMVPGPYRKYVRWGGIGRALGRFLFYPGWATGVVYSSVMLLIFVAGLFTCAHLDLADISRKDAMEMSYVFIAIATIPFQVCLVRAIFQKHETDWAISKVIVVNVALVLSAFGMGIVKVFFGIDLTPWTSFIPSNALIYSFFGAFSHGSDFGAHQFVAALGQFVIALSLILMGQRYWSRYEGLEARALEINRSRATKGRAR</sequence>
<organism evidence="2 3">
    <name type="scientific">Pelagicoccus enzymogenes</name>
    <dbReference type="NCBI Taxonomy" id="2773457"/>
    <lineage>
        <taxon>Bacteria</taxon>
        <taxon>Pseudomonadati</taxon>
        <taxon>Verrucomicrobiota</taxon>
        <taxon>Opitutia</taxon>
        <taxon>Puniceicoccales</taxon>
        <taxon>Pelagicoccaceae</taxon>
        <taxon>Pelagicoccus</taxon>
    </lineage>
</organism>
<reference evidence="2" key="1">
    <citation type="submission" date="2020-09" db="EMBL/GenBank/DDBJ databases">
        <title>Pelagicoccus enzymogenes sp. nov. with an EPS production, isolated from marine sediment.</title>
        <authorList>
            <person name="Feng X."/>
        </authorList>
    </citation>
    <scope>NUCLEOTIDE SEQUENCE</scope>
    <source>
        <strain evidence="2">NFK12</strain>
    </source>
</reference>
<feature type="transmembrane region" description="Helical" evidence="1">
    <location>
        <begin position="210"/>
        <end position="230"/>
    </location>
</feature>
<feature type="transmembrane region" description="Helical" evidence="1">
    <location>
        <begin position="65"/>
        <end position="84"/>
    </location>
</feature>
<feature type="transmembrane region" description="Helical" evidence="1">
    <location>
        <begin position="150"/>
        <end position="171"/>
    </location>
</feature>
<feature type="transmembrane region" description="Helical" evidence="1">
    <location>
        <begin position="177"/>
        <end position="198"/>
    </location>
</feature>
<evidence type="ECO:0000256" key="1">
    <source>
        <dbReference type="SAM" id="Phobius"/>
    </source>
</evidence>
<keyword evidence="3" id="KW-1185">Reference proteome</keyword>
<feature type="transmembrane region" description="Helical" evidence="1">
    <location>
        <begin position="242"/>
        <end position="261"/>
    </location>
</feature>
<feature type="transmembrane region" description="Helical" evidence="1">
    <location>
        <begin position="438"/>
        <end position="458"/>
    </location>
</feature>
<feature type="transmembrane region" description="Helical" evidence="1">
    <location>
        <begin position="32"/>
        <end position="53"/>
    </location>
</feature>
<accession>A0A927F7V4</accession>
<name>A0A927F7V4_9BACT</name>
<keyword evidence="1" id="KW-1133">Transmembrane helix</keyword>
<protein>
    <submittedName>
        <fullName evidence="2">Uncharacterized protein</fullName>
    </submittedName>
</protein>
<gene>
    <name evidence="2" type="ORF">IEN85_05060</name>
</gene>
<dbReference type="Proteomes" id="UP000622317">
    <property type="component" value="Unassembled WGS sequence"/>
</dbReference>
<feature type="transmembrane region" description="Helical" evidence="1">
    <location>
        <begin position="114"/>
        <end position="138"/>
    </location>
</feature>
<dbReference type="EMBL" id="JACYFG010000006">
    <property type="protein sequence ID" value="MBD5778851.1"/>
    <property type="molecule type" value="Genomic_DNA"/>
</dbReference>
<feature type="transmembrane region" description="Helical" evidence="1">
    <location>
        <begin position="356"/>
        <end position="375"/>
    </location>
</feature>
<evidence type="ECO:0000313" key="3">
    <source>
        <dbReference type="Proteomes" id="UP000622317"/>
    </source>
</evidence>